<proteinExistence type="predicted"/>
<keyword evidence="3" id="KW-1185">Reference proteome</keyword>
<dbReference type="KEGG" id="agi:FSB73_09455"/>
<evidence type="ECO:0000256" key="1">
    <source>
        <dbReference type="SAM" id="Phobius"/>
    </source>
</evidence>
<reference evidence="2 3" key="1">
    <citation type="journal article" date="2017" name="Int. J. Syst. Evol. Microbiol.">
        <title>Arachidicoccus ginsenosidivorans sp. nov., with ginsenoside-converting activity isolated from ginseng cultivating soil.</title>
        <authorList>
            <person name="Siddiqi M.Z."/>
            <person name="Aslam Z."/>
            <person name="Im W.T."/>
        </authorList>
    </citation>
    <scope>NUCLEOTIDE SEQUENCE [LARGE SCALE GENOMIC DNA]</scope>
    <source>
        <strain evidence="2 3">Gsoil 809</strain>
    </source>
</reference>
<organism evidence="2 3">
    <name type="scientific">Arachidicoccus ginsenosidivorans</name>
    <dbReference type="NCBI Taxonomy" id="496057"/>
    <lineage>
        <taxon>Bacteria</taxon>
        <taxon>Pseudomonadati</taxon>
        <taxon>Bacteroidota</taxon>
        <taxon>Chitinophagia</taxon>
        <taxon>Chitinophagales</taxon>
        <taxon>Chitinophagaceae</taxon>
        <taxon>Arachidicoccus</taxon>
    </lineage>
</organism>
<name>A0A5B8VJX8_9BACT</name>
<keyword evidence="1" id="KW-0472">Membrane</keyword>
<sequence length="195" mass="22634">MMQFAPLFFLNKIKALYISIIHLEIGEDFLKISGLDVGAIFFSSRKPPDEIILGFSSIKSVKFKNIPYKYCEFCFYLKEMKMVCFSFLLDSKLQPFAIVDGFLDELLLKISQHTKNLQTDHKIVLKPSFYASKVGLICILILLLIFFTVLIFVVLNVSFVKIRSLLITLLLIIQIVSRRVVEKKFYFRNESKLNL</sequence>
<evidence type="ECO:0000313" key="3">
    <source>
        <dbReference type="Proteomes" id="UP000321291"/>
    </source>
</evidence>
<gene>
    <name evidence="2" type="ORF">FSB73_09455</name>
</gene>
<keyword evidence="1" id="KW-1133">Transmembrane helix</keyword>
<dbReference type="EMBL" id="CP042434">
    <property type="protein sequence ID" value="QEC71857.1"/>
    <property type="molecule type" value="Genomic_DNA"/>
</dbReference>
<evidence type="ECO:0000313" key="2">
    <source>
        <dbReference type="EMBL" id="QEC71857.1"/>
    </source>
</evidence>
<protein>
    <submittedName>
        <fullName evidence="2">Uncharacterized protein</fullName>
    </submittedName>
</protein>
<dbReference type="Proteomes" id="UP000321291">
    <property type="component" value="Chromosome"/>
</dbReference>
<feature type="transmembrane region" description="Helical" evidence="1">
    <location>
        <begin position="162"/>
        <end position="181"/>
    </location>
</feature>
<dbReference type="RefSeq" id="WP_146781278.1">
    <property type="nucleotide sequence ID" value="NZ_CP042434.1"/>
</dbReference>
<feature type="transmembrane region" description="Helical" evidence="1">
    <location>
        <begin position="134"/>
        <end position="156"/>
    </location>
</feature>
<accession>A0A5B8VJX8</accession>
<dbReference type="AlphaFoldDB" id="A0A5B8VJX8"/>
<keyword evidence="1" id="KW-0812">Transmembrane</keyword>